<proteinExistence type="predicted"/>
<reference evidence="2 3" key="1">
    <citation type="submission" date="2022-10" db="EMBL/GenBank/DDBJ databases">
        <title>Chitinophaga nivalis PC15 sp. nov., isolated from Pyeongchang county, South Korea.</title>
        <authorList>
            <person name="Trinh H.N."/>
        </authorList>
    </citation>
    <scope>NUCLEOTIDE SEQUENCE [LARGE SCALE GENOMIC DNA]</scope>
    <source>
        <strain evidence="2 3">PC14</strain>
    </source>
</reference>
<feature type="domain" description="DUF7336" evidence="1">
    <location>
        <begin position="3"/>
        <end position="69"/>
    </location>
</feature>
<dbReference type="RefSeq" id="WP_264734272.1">
    <property type="nucleotide sequence ID" value="NZ_JAPDNR010000001.1"/>
</dbReference>
<evidence type="ECO:0000313" key="2">
    <source>
        <dbReference type="EMBL" id="MCW3487464.1"/>
    </source>
</evidence>
<evidence type="ECO:0000313" key="3">
    <source>
        <dbReference type="Proteomes" id="UP001207742"/>
    </source>
</evidence>
<dbReference type="EMBL" id="JAPDNS010000002">
    <property type="protein sequence ID" value="MCW3487464.1"/>
    <property type="molecule type" value="Genomic_DNA"/>
</dbReference>
<gene>
    <name evidence="2" type="ORF">OL497_26445</name>
</gene>
<comment type="caution">
    <text evidence="2">The sequence shown here is derived from an EMBL/GenBank/DDBJ whole genome shotgun (WGS) entry which is preliminary data.</text>
</comment>
<organism evidence="2 3">
    <name type="scientific">Chitinophaga nivalis</name>
    <dbReference type="NCBI Taxonomy" id="2991709"/>
    <lineage>
        <taxon>Bacteria</taxon>
        <taxon>Pseudomonadati</taxon>
        <taxon>Bacteroidota</taxon>
        <taxon>Chitinophagia</taxon>
        <taxon>Chitinophagales</taxon>
        <taxon>Chitinophagaceae</taxon>
        <taxon>Chitinophaga</taxon>
    </lineage>
</organism>
<protein>
    <recommendedName>
        <fullName evidence="1">DUF7336 domain-containing protein</fullName>
    </recommendedName>
</protein>
<dbReference type="InterPro" id="IPR055760">
    <property type="entry name" value="DUF7336"/>
</dbReference>
<name>A0ABT3IUU5_9BACT</name>
<accession>A0ABT3IUU5</accession>
<evidence type="ECO:0000259" key="1">
    <source>
        <dbReference type="Pfam" id="PF24024"/>
    </source>
</evidence>
<keyword evidence="3" id="KW-1185">Reference proteome</keyword>
<dbReference type="Pfam" id="PF24024">
    <property type="entry name" value="DUF7336"/>
    <property type="match status" value="1"/>
</dbReference>
<dbReference type="Proteomes" id="UP001207742">
    <property type="component" value="Unassembled WGS sequence"/>
</dbReference>
<sequence length="77" mass="8827">MNAVYLLWHIHYDEDLDGGEDRKFLGVYSSRETAYERQLISVTLPGFRDHPDGFLIVEHELGKTEWLAGFATPICGE</sequence>